<dbReference type="AlphaFoldDB" id="A0A3R5XSH4"/>
<keyword evidence="7" id="KW-0472">Membrane</keyword>
<evidence type="ECO:0000256" key="5">
    <source>
        <dbReference type="ARBA" id="ARBA00022777"/>
    </source>
</evidence>
<feature type="transmembrane region" description="Helical" evidence="7">
    <location>
        <begin position="256"/>
        <end position="282"/>
    </location>
</feature>
<keyword evidence="5 9" id="KW-0418">Kinase</keyword>
<reference evidence="9 10" key="1">
    <citation type="submission" date="2019-01" db="EMBL/GenBank/DDBJ databases">
        <title>Whole Genome of Ornithobacterium rhinotracheale FARPER-174b.</title>
        <authorList>
            <person name="Tataje-Lavanda L.A."/>
            <person name="Montalvan A."/>
            <person name="Montesinos R."/>
            <person name="Zimic M."/>
            <person name="Fernandez-Sanchez M."/>
            <person name="Fernandez-Diaz M."/>
        </authorList>
    </citation>
    <scope>NUCLEOTIDE SEQUENCE [LARGE SCALE GENOMIC DNA]</scope>
    <source>
        <strain evidence="9 10">FARPER-174b</strain>
    </source>
</reference>
<evidence type="ECO:0000256" key="7">
    <source>
        <dbReference type="SAM" id="Phobius"/>
    </source>
</evidence>
<proteinExistence type="predicted"/>
<accession>A0A3R5XSH4</accession>
<evidence type="ECO:0000256" key="1">
    <source>
        <dbReference type="ARBA" id="ARBA00000085"/>
    </source>
</evidence>
<dbReference type="InterPro" id="IPR003594">
    <property type="entry name" value="HATPase_dom"/>
</dbReference>
<feature type="domain" description="Histidine kinase" evidence="8">
    <location>
        <begin position="297"/>
        <end position="516"/>
    </location>
</feature>
<dbReference type="InterPro" id="IPR050351">
    <property type="entry name" value="BphY/WalK/GraS-like"/>
</dbReference>
<dbReference type="PRINTS" id="PR00344">
    <property type="entry name" value="BCTRLSENSOR"/>
</dbReference>
<keyword evidence="3" id="KW-0597">Phosphoprotein</keyword>
<evidence type="ECO:0000256" key="4">
    <source>
        <dbReference type="ARBA" id="ARBA00022679"/>
    </source>
</evidence>
<keyword evidence="7" id="KW-0812">Transmembrane</keyword>
<evidence type="ECO:0000259" key="8">
    <source>
        <dbReference type="PROSITE" id="PS50109"/>
    </source>
</evidence>
<dbReference type="EC" id="2.7.13.3" evidence="2"/>
<gene>
    <name evidence="9" type="ORF">EQP59_01345</name>
</gene>
<dbReference type="InterPro" id="IPR036890">
    <property type="entry name" value="HATPase_C_sf"/>
</dbReference>
<dbReference type="SUPFAM" id="SSF55874">
    <property type="entry name" value="ATPase domain of HSP90 chaperone/DNA topoisomerase II/histidine kinase"/>
    <property type="match status" value="1"/>
</dbReference>
<organism evidence="9 10">
    <name type="scientific">Ornithobacterium rhinotracheale</name>
    <dbReference type="NCBI Taxonomy" id="28251"/>
    <lineage>
        <taxon>Bacteria</taxon>
        <taxon>Pseudomonadati</taxon>
        <taxon>Bacteroidota</taxon>
        <taxon>Flavobacteriia</taxon>
        <taxon>Flavobacteriales</taxon>
        <taxon>Weeksellaceae</taxon>
        <taxon>Ornithobacterium</taxon>
    </lineage>
</organism>
<dbReference type="GO" id="GO:0000155">
    <property type="term" value="F:phosphorelay sensor kinase activity"/>
    <property type="evidence" value="ECO:0007669"/>
    <property type="project" value="InterPro"/>
</dbReference>
<keyword evidence="7" id="KW-1133">Transmembrane helix</keyword>
<evidence type="ECO:0000256" key="6">
    <source>
        <dbReference type="ARBA" id="ARBA00023012"/>
    </source>
</evidence>
<dbReference type="Pfam" id="PF02518">
    <property type="entry name" value="HATPase_c"/>
    <property type="match status" value="1"/>
</dbReference>
<dbReference type="PANTHER" id="PTHR45453:SF1">
    <property type="entry name" value="PHOSPHATE REGULON SENSOR PROTEIN PHOR"/>
    <property type="match status" value="1"/>
</dbReference>
<dbReference type="EMBL" id="CP035107">
    <property type="protein sequence ID" value="QAR30098.1"/>
    <property type="molecule type" value="Genomic_DNA"/>
</dbReference>
<dbReference type="Pfam" id="PF00512">
    <property type="entry name" value="HisKA"/>
    <property type="match status" value="1"/>
</dbReference>
<dbReference type="GO" id="GO:0005886">
    <property type="term" value="C:plasma membrane"/>
    <property type="evidence" value="ECO:0007669"/>
    <property type="project" value="TreeGrafter"/>
</dbReference>
<dbReference type="InterPro" id="IPR003661">
    <property type="entry name" value="HisK_dim/P_dom"/>
</dbReference>
<dbReference type="Proteomes" id="UP000287701">
    <property type="component" value="Chromosome"/>
</dbReference>
<dbReference type="Gene3D" id="3.30.565.10">
    <property type="entry name" value="Histidine kinase-like ATPase, C-terminal domain"/>
    <property type="match status" value="1"/>
</dbReference>
<evidence type="ECO:0000256" key="2">
    <source>
        <dbReference type="ARBA" id="ARBA00012438"/>
    </source>
</evidence>
<dbReference type="InterPro" id="IPR036097">
    <property type="entry name" value="HisK_dim/P_sf"/>
</dbReference>
<dbReference type="Gene3D" id="1.10.287.130">
    <property type="match status" value="1"/>
</dbReference>
<sequence length="516" mass="59661">MKKKFFKILIVLMTISLVGLIIVQLYWLKKAFDAKESEFDSRVYRALDETAMAVRQHEVDRYYKYFNTTRKTMRNSAEKPEVITSQIESDSANVKYVYITRYMMDKIKLPISGIHNDSLKVTQLYSSEKAFKVKKDSSLKGFQPLPIDLENEFKDATYTIERFAKLYSGNTPISKRVDFKLIDSVFSFYQKKWNVSTDFKLAVLNADSTTIALKENGYIQENDNFLTPLFSNSKNKVSYYLSVYLPQKRGTILSTYSGLAILTIFFTLTILCVYVASIYIMIKQRQISQMKTDFMNNMTHEFKTPIATISVAADALKSPVISSNPEKIKHYANLIKQENKRMNQQVENVLRISKLERREILLDKSLVDINELVKDSVDSIRLIVENRNGTIFEKYNVKSCELSVDAFHMRNIILNVLDNANKYSPEVPEISVTTYIEDNKWYVIKIEDKGMGMNKNVIHRIFEKFYRAETGNVHNVKGHGLGLAYVKHIMDLHKGIIEVESHKGKGTTFYLKLSIN</sequence>
<dbReference type="FunFam" id="3.30.565.10:FF:000006">
    <property type="entry name" value="Sensor histidine kinase WalK"/>
    <property type="match status" value="1"/>
</dbReference>
<dbReference type="GO" id="GO:0004721">
    <property type="term" value="F:phosphoprotein phosphatase activity"/>
    <property type="evidence" value="ECO:0007669"/>
    <property type="project" value="TreeGrafter"/>
</dbReference>
<dbReference type="InterPro" id="IPR005467">
    <property type="entry name" value="His_kinase_dom"/>
</dbReference>
<dbReference type="CDD" id="cd00075">
    <property type="entry name" value="HATPase"/>
    <property type="match status" value="1"/>
</dbReference>
<protein>
    <recommendedName>
        <fullName evidence="2">histidine kinase</fullName>
        <ecNumber evidence="2">2.7.13.3</ecNumber>
    </recommendedName>
</protein>
<comment type="catalytic activity">
    <reaction evidence="1">
        <text>ATP + protein L-histidine = ADP + protein N-phospho-L-histidine.</text>
        <dbReference type="EC" id="2.7.13.3"/>
    </reaction>
</comment>
<keyword evidence="4" id="KW-0808">Transferase</keyword>
<dbReference type="GO" id="GO:0016036">
    <property type="term" value="P:cellular response to phosphate starvation"/>
    <property type="evidence" value="ECO:0007669"/>
    <property type="project" value="TreeGrafter"/>
</dbReference>
<dbReference type="PANTHER" id="PTHR45453">
    <property type="entry name" value="PHOSPHATE REGULON SENSOR PROTEIN PHOR"/>
    <property type="match status" value="1"/>
</dbReference>
<evidence type="ECO:0000313" key="9">
    <source>
        <dbReference type="EMBL" id="QAR30098.1"/>
    </source>
</evidence>
<dbReference type="SMART" id="SM00387">
    <property type="entry name" value="HATPase_c"/>
    <property type="match status" value="1"/>
</dbReference>
<dbReference type="PROSITE" id="PS50109">
    <property type="entry name" value="HIS_KIN"/>
    <property type="match status" value="1"/>
</dbReference>
<evidence type="ECO:0000256" key="3">
    <source>
        <dbReference type="ARBA" id="ARBA00022553"/>
    </source>
</evidence>
<feature type="transmembrane region" description="Helical" evidence="7">
    <location>
        <begin position="5"/>
        <end position="27"/>
    </location>
</feature>
<name>A0A3R5XSH4_ORNRH</name>
<dbReference type="SMART" id="SM00388">
    <property type="entry name" value="HisKA"/>
    <property type="match status" value="1"/>
</dbReference>
<evidence type="ECO:0000313" key="10">
    <source>
        <dbReference type="Proteomes" id="UP000287701"/>
    </source>
</evidence>
<dbReference type="InterPro" id="IPR004358">
    <property type="entry name" value="Sig_transdc_His_kin-like_C"/>
</dbReference>
<dbReference type="SUPFAM" id="SSF47384">
    <property type="entry name" value="Homodimeric domain of signal transducing histidine kinase"/>
    <property type="match status" value="1"/>
</dbReference>
<keyword evidence="6" id="KW-0902">Two-component regulatory system</keyword>
<dbReference type="OrthoDB" id="1933776at2"/>
<dbReference type="RefSeq" id="WP_128500605.1">
    <property type="nucleotide sequence ID" value="NZ_CP035107.1"/>
</dbReference>
<dbReference type="CDD" id="cd00082">
    <property type="entry name" value="HisKA"/>
    <property type="match status" value="1"/>
</dbReference>